<sequence>MDTAEEDEMQRALMQQGALLGRQQEEIAASRHAYTEISLEINQLTERFEPAIRTVSAASSDAPSPRHDFFEDEPMQVGRARLTARERRRRLENQLCLYCGEPSDMVAACPVAWQHLPSKGGQKEEPVNLASVPEAYHDLRAFFKMSPHLEDHQRSPYSDWR</sequence>
<organism evidence="1 2">
    <name type="scientific">Labeo rohita</name>
    <name type="common">Indian major carp</name>
    <name type="synonym">Cyprinus rohita</name>
    <dbReference type="NCBI Taxonomy" id="84645"/>
    <lineage>
        <taxon>Eukaryota</taxon>
        <taxon>Metazoa</taxon>
        <taxon>Chordata</taxon>
        <taxon>Craniata</taxon>
        <taxon>Vertebrata</taxon>
        <taxon>Euteleostomi</taxon>
        <taxon>Actinopterygii</taxon>
        <taxon>Neopterygii</taxon>
        <taxon>Teleostei</taxon>
        <taxon>Ostariophysi</taxon>
        <taxon>Cypriniformes</taxon>
        <taxon>Cyprinidae</taxon>
        <taxon>Labeoninae</taxon>
        <taxon>Labeonini</taxon>
        <taxon>Labeo</taxon>
    </lineage>
</organism>
<reference evidence="1 2" key="1">
    <citation type="submission" date="2018-03" db="EMBL/GenBank/DDBJ databases">
        <title>Draft genome sequence of Rohu Carp (Labeo rohita).</title>
        <authorList>
            <person name="Das P."/>
            <person name="Kushwaha B."/>
            <person name="Joshi C.G."/>
            <person name="Kumar D."/>
            <person name="Nagpure N.S."/>
            <person name="Sahoo L."/>
            <person name="Das S.P."/>
            <person name="Bit A."/>
            <person name="Patnaik S."/>
            <person name="Meher P.K."/>
            <person name="Jayasankar P."/>
            <person name="Koringa P.G."/>
            <person name="Patel N.V."/>
            <person name="Hinsu A.T."/>
            <person name="Kumar R."/>
            <person name="Pandey M."/>
            <person name="Agarwal S."/>
            <person name="Srivastava S."/>
            <person name="Singh M."/>
            <person name="Iquebal M.A."/>
            <person name="Jaiswal S."/>
            <person name="Angadi U.B."/>
            <person name="Kumar N."/>
            <person name="Raza M."/>
            <person name="Shah T.M."/>
            <person name="Rai A."/>
            <person name="Jena J.K."/>
        </authorList>
    </citation>
    <scope>NUCLEOTIDE SEQUENCE [LARGE SCALE GENOMIC DNA]</scope>
    <source>
        <strain evidence="1">DASCIFA01</strain>
        <tissue evidence="1">Testis</tissue>
    </source>
</reference>
<dbReference type="EMBL" id="QBIY01012627">
    <property type="protein sequence ID" value="RXN20960.1"/>
    <property type="molecule type" value="Genomic_DNA"/>
</dbReference>
<dbReference type="AlphaFoldDB" id="A0A498ML63"/>
<comment type="caution">
    <text evidence="1">The sequence shown here is derived from an EMBL/GenBank/DDBJ whole genome shotgun (WGS) entry which is preliminary data.</text>
</comment>
<gene>
    <name evidence="1" type="ORF">ROHU_024608</name>
</gene>
<keyword evidence="2" id="KW-1185">Reference proteome</keyword>
<name>A0A498ML63_LABRO</name>
<dbReference type="Proteomes" id="UP000290572">
    <property type="component" value="Unassembled WGS sequence"/>
</dbReference>
<protein>
    <submittedName>
        <fullName evidence="1">Retrotransposable element Tf2 type 1</fullName>
    </submittedName>
</protein>
<evidence type="ECO:0000313" key="2">
    <source>
        <dbReference type="Proteomes" id="UP000290572"/>
    </source>
</evidence>
<proteinExistence type="predicted"/>
<accession>A0A498ML63</accession>
<evidence type="ECO:0000313" key="1">
    <source>
        <dbReference type="EMBL" id="RXN20960.1"/>
    </source>
</evidence>